<evidence type="ECO:0000313" key="2">
    <source>
        <dbReference type="Proteomes" id="UP000219559"/>
    </source>
</evidence>
<dbReference type="InterPro" id="IPR027396">
    <property type="entry name" value="DsrEFH-like"/>
</dbReference>
<keyword evidence="2" id="KW-1185">Reference proteome</keyword>
<dbReference type="SUPFAM" id="SSF75169">
    <property type="entry name" value="DsrEFH-like"/>
    <property type="match status" value="1"/>
</dbReference>
<dbReference type="EMBL" id="NBWU01000001">
    <property type="protein sequence ID" value="PCE66331.1"/>
    <property type="molecule type" value="Genomic_DNA"/>
</dbReference>
<dbReference type="AlphaFoldDB" id="A0A2A4GD32"/>
<accession>A0A2A4GD32</accession>
<proteinExistence type="predicted"/>
<organism evidence="1 2">
    <name type="scientific">Sediminicola luteus</name>
    <dbReference type="NCBI Taxonomy" id="319238"/>
    <lineage>
        <taxon>Bacteria</taxon>
        <taxon>Pseudomonadati</taxon>
        <taxon>Bacteroidota</taxon>
        <taxon>Flavobacteriia</taxon>
        <taxon>Flavobacteriales</taxon>
        <taxon>Flavobacteriaceae</taxon>
        <taxon>Sediminicola</taxon>
    </lineage>
</organism>
<sequence length="172" mass="19545">MGLGSGTGTWLWVCIRRRLIMNSFSHFQFAKKHHMKKYIVILSLVFLPLVLLAQEKPIKLVMDVSSPDPNTHKAVALHLGLLSKNYPDSQFEVILYGKSYDMAIKEKSSVAKELEKLVKNERVSIKICRIAMDHFKVTDAMLIPGIEPVPDAFMEIALKQGEGWAYIKEAHH</sequence>
<evidence type="ECO:0000313" key="1">
    <source>
        <dbReference type="EMBL" id="PCE66331.1"/>
    </source>
</evidence>
<dbReference type="Pfam" id="PF02635">
    <property type="entry name" value="DsrE"/>
    <property type="match status" value="1"/>
</dbReference>
<dbReference type="InterPro" id="IPR003787">
    <property type="entry name" value="Sulphur_relay_DsrE/F-like"/>
</dbReference>
<reference evidence="1 2" key="1">
    <citation type="submission" date="2017-04" db="EMBL/GenBank/DDBJ databases">
        <title>A new member of the family Flavobacteriaceae isolated from ascidians.</title>
        <authorList>
            <person name="Chen L."/>
        </authorList>
    </citation>
    <scope>NUCLEOTIDE SEQUENCE [LARGE SCALE GENOMIC DNA]</scope>
    <source>
        <strain evidence="1 2">HQA918</strain>
    </source>
</reference>
<dbReference type="PANTHER" id="PTHR37691">
    <property type="entry name" value="BLR3518 PROTEIN"/>
    <property type="match status" value="1"/>
</dbReference>
<protein>
    <submittedName>
        <fullName evidence="1">Uncharacterized protein</fullName>
    </submittedName>
</protein>
<dbReference type="Gene3D" id="3.40.1260.10">
    <property type="entry name" value="DsrEFH-like"/>
    <property type="match status" value="1"/>
</dbReference>
<dbReference type="OrthoDB" id="678766at2"/>
<gene>
    <name evidence="1" type="ORF">B7P33_03265</name>
</gene>
<dbReference type="PANTHER" id="PTHR37691:SF1">
    <property type="entry name" value="BLR3518 PROTEIN"/>
    <property type="match status" value="1"/>
</dbReference>
<comment type="caution">
    <text evidence="1">The sequence shown here is derived from an EMBL/GenBank/DDBJ whole genome shotgun (WGS) entry which is preliminary data.</text>
</comment>
<dbReference type="Proteomes" id="UP000219559">
    <property type="component" value="Unassembled WGS sequence"/>
</dbReference>
<name>A0A2A4GD32_9FLAO</name>